<sequence>MLVVQSWRDGDCPPWLARCLDSVEGWARGAGFAYRRLGDALFDPLPAWTLAAADGARLALTDLARLLWIEPLLDTADAVLWLDADVLVFDPAAMRLPDAPAALARERWIWRDSASIHADERLSNAAMLFTAGDGLLAWYRRTAETILRDAPKPLNRTALGPQLLTALGRARPVPRIECVPTLSPALMEDLLAGDGPALASHRAHWAHPVGAAHLCRSLGGTPDAPDLVGEGVQAELVERLLREGGTALSSAQTC</sequence>
<reference evidence="1 2" key="1">
    <citation type="submission" date="2016-10" db="EMBL/GenBank/DDBJ databases">
        <authorList>
            <person name="de Groot N.N."/>
        </authorList>
    </citation>
    <scope>NUCLEOTIDE SEQUENCE [LARGE SCALE GENOMIC DNA]</scope>
    <source>
        <strain evidence="1 2">S5-249</strain>
    </source>
</reference>
<protein>
    <recommendedName>
        <fullName evidence="3">Nucleotide-diphospho-sugar transferase</fullName>
    </recommendedName>
</protein>
<gene>
    <name evidence="1" type="ORF">SAMN05192580_2871</name>
</gene>
<accession>A0A1I6LKY5</accession>
<evidence type="ECO:0000313" key="1">
    <source>
        <dbReference type="EMBL" id="SFS04063.1"/>
    </source>
</evidence>
<dbReference type="RefSeq" id="WP_093315648.1">
    <property type="nucleotide sequence ID" value="NZ_FOZG01000002.1"/>
</dbReference>
<evidence type="ECO:0008006" key="3">
    <source>
        <dbReference type="Google" id="ProtNLM"/>
    </source>
</evidence>
<dbReference type="STRING" id="1166337.SAMN05192580_2871"/>
<dbReference type="EMBL" id="FOZG01000002">
    <property type="protein sequence ID" value="SFS04063.1"/>
    <property type="molecule type" value="Genomic_DNA"/>
</dbReference>
<proteinExistence type="predicted"/>
<dbReference type="AlphaFoldDB" id="A0A1I6LKY5"/>
<dbReference type="Proteomes" id="UP000198824">
    <property type="component" value="Unassembled WGS sequence"/>
</dbReference>
<dbReference type="OrthoDB" id="195155at2"/>
<keyword evidence="2" id="KW-1185">Reference proteome</keyword>
<evidence type="ECO:0000313" key="2">
    <source>
        <dbReference type="Proteomes" id="UP000198824"/>
    </source>
</evidence>
<organism evidence="1 2">
    <name type="scientific">Sphingomonas jatrophae</name>
    <dbReference type="NCBI Taxonomy" id="1166337"/>
    <lineage>
        <taxon>Bacteria</taxon>
        <taxon>Pseudomonadati</taxon>
        <taxon>Pseudomonadota</taxon>
        <taxon>Alphaproteobacteria</taxon>
        <taxon>Sphingomonadales</taxon>
        <taxon>Sphingomonadaceae</taxon>
        <taxon>Sphingomonas</taxon>
    </lineage>
</organism>
<name>A0A1I6LKY5_9SPHN</name>